<evidence type="ECO:0000313" key="3">
    <source>
        <dbReference type="Proteomes" id="UP001058974"/>
    </source>
</evidence>
<feature type="compositionally biased region" description="Basic and acidic residues" evidence="1">
    <location>
        <begin position="24"/>
        <end position="44"/>
    </location>
</feature>
<feature type="region of interest" description="Disordered" evidence="1">
    <location>
        <begin position="1"/>
        <end position="44"/>
    </location>
</feature>
<proteinExistence type="predicted"/>
<dbReference type="EMBL" id="JAMSHJ010000002">
    <property type="protein sequence ID" value="KAI5432716.1"/>
    <property type="molecule type" value="Genomic_DNA"/>
</dbReference>
<accession>A0A9D4Y4A7</accession>
<organism evidence="2 3">
    <name type="scientific">Pisum sativum</name>
    <name type="common">Garden pea</name>
    <name type="synonym">Lathyrus oleraceus</name>
    <dbReference type="NCBI Taxonomy" id="3888"/>
    <lineage>
        <taxon>Eukaryota</taxon>
        <taxon>Viridiplantae</taxon>
        <taxon>Streptophyta</taxon>
        <taxon>Embryophyta</taxon>
        <taxon>Tracheophyta</taxon>
        <taxon>Spermatophyta</taxon>
        <taxon>Magnoliopsida</taxon>
        <taxon>eudicotyledons</taxon>
        <taxon>Gunneridae</taxon>
        <taxon>Pentapetalae</taxon>
        <taxon>rosids</taxon>
        <taxon>fabids</taxon>
        <taxon>Fabales</taxon>
        <taxon>Fabaceae</taxon>
        <taxon>Papilionoideae</taxon>
        <taxon>50 kb inversion clade</taxon>
        <taxon>NPAAA clade</taxon>
        <taxon>Hologalegina</taxon>
        <taxon>IRL clade</taxon>
        <taxon>Fabeae</taxon>
        <taxon>Lathyrus</taxon>
    </lineage>
</organism>
<dbReference type="Proteomes" id="UP001058974">
    <property type="component" value="Chromosome 2"/>
</dbReference>
<name>A0A9D4Y4A7_PEA</name>
<reference evidence="2 3" key="1">
    <citation type="journal article" date="2022" name="Nat. Genet.">
        <title>Improved pea reference genome and pan-genome highlight genomic features and evolutionary characteristics.</title>
        <authorList>
            <person name="Yang T."/>
            <person name="Liu R."/>
            <person name="Luo Y."/>
            <person name="Hu S."/>
            <person name="Wang D."/>
            <person name="Wang C."/>
            <person name="Pandey M.K."/>
            <person name="Ge S."/>
            <person name="Xu Q."/>
            <person name="Li N."/>
            <person name="Li G."/>
            <person name="Huang Y."/>
            <person name="Saxena R.K."/>
            <person name="Ji Y."/>
            <person name="Li M."/>
            <person name="Yan X."/>
            <person name="He Y."/>
            <person name="Liu Y."/>
            <person name="Wang X."/>
            <person name="Xiang C."/>
            <person name="Varshney R.K."/>
            <person name="Ding H."/>
            <person name="Gao S."/>
            <person name="Zong X."/>
        </authorList>
    </citation>
    <scope>NUCLEOTIDE SEQUENCE [LARGE SCALE GENOMIC DNA]</scope>
    <source>
        <strain evidence="2 3">cv. Zhongwan 6</strain>
    </source>
</reference>
<keyword evidence="3" id="KW-1185">Reference proteome</keyword>
<evidence type="ECO:0000256" key="1">
    <source>
        <dbReference type="SAM" id="MobiDB-lite"/>
    </source>
</evidence>
<sequence length="115" mass="12463">MQSRNTSPKTKKQKLAKSNTPKGDLGKKERLGGLKTRKGDPGKRILDLSSTEALNTSKIQNGRGKVTKANPIPSEKEVCCANSMRELELGRFNLNDGLLEMVSLKALFSTAGYAA</sequence>
<comment type="caution">
    <text evidence="2">The sequence shown here is derived from an EMBL/GenBank/DDBJ whole genome shotgun (WGS) entry which is preliminary data.</text>
</comment>
<protein>
    <submittedName>
        <fullName evidence="2">Uncharacterized protein</fullName>
    </submittedName>
</protein>
<evidence type="ECO:0000313" key="2">
    <source>
        <dbReference type="EMBL" id="KAI5432716.1"/>
    </source>
</evidence>
<dbReference type="Gramene" id="Psat02G0013400-T1">
    <property type="protein sequence ID" value="KAI5432716.1"/>
    <property type="gene ID" value="KIW84_020134"/>
</dbReference>
<dbReference type="AlphaFoldDB" id="A0A9D4Y4A7"/>
<gene>
    <name evidence="2" type="ORF">KIW84_020134</name>
</gene>